<proteinExistence type="predicted"/>
<sequence length="588" mass="68882">MDKVFQAIKEHNELKAIELVHDTLDINTKDSNNNYLINYAVSFNYHKLLVIILHKHAKLDCIDGEGKSILYAPIKFNMIEILKTLCEFEYFGIPIYDIIDNDGNTPLMYCCKFNNYMAFETIMTYKPNLLLINLQNNNCLNVALFYKREKIALFLLEKFSYLLLQVNLYENTALHIIIQNNLIKCIPYCRLIVNNYNSSMDTALHYSISLHSLKATIELLKIGANPNIQNFYGKTAIHLILDDEYLLNKKAYIDILIEKTNLDIYDSNGKTVAKYLFEENYPLDNYKYNPSLCDKSGKSINSILNKPDKKYNIKTIHLTSNNDPIWSGTMLDTFFGLYLIRNHIDVQLYHDNIITNINLQKVFNEQGINNHVVIFTPSNISMQWIFDTFITIQDHIINTNKRFSCITLGLQNKNGGHTNILIIDHKLREIERYEPHGNNKFINNKFNCSYLDKYISQYLVNILPNYTYFSPDKYLPTIGLQILEATDIEQQRLSDTDGFCMAWCLFWALHRALNPQINRENLTTYITQSTWRKKLYLKNIIRSFCVKITKERDKFLRSINMNINDIIYKNISDKQMTIINNALVNYIR</sequence>
<dbReference type="InterPro" id="IPR036770">
    <property type="entry name" value="Ankyrin_rpt-contain_sf"/>
</dbReference>
<protein>
    <submittedName>
        <fullName evidence="3">Ankyrin repeat containing protein</fullName>
    </submittedName>
</protein>
<dbReference type="Gene3D" id="1.25.40.20">
    <property type="entry name" value="Ankyrin repeat-containing domain"/>
    <property type="match status" value="2"/>
</dbReference>
<name>A0A5J6VII9_9VIRU</name>
<dbReference type="PANTHER" id="PTHR24198:SF165">
    <property type="entry name" value="ANKYRIN REPEAT-CONTAINING PROTEIN-RELATED"/>
    <property type="match status" value="1"/>
</dbReference>
<accession>A0A5J6VII9</accession>
<evidence type="ECO:0000313" key="3">
    <source>
        <dbReference type="EMBL" id="QFG73927.1"/>
    </source>
</evidence>
<evidence type="ECO:0000256" key="2">
    <source>
        <dbReference type="ARBA" id="ARBA00023043"/>
    </source>
</evidence>
<dbReference type="PANTHER" id="PTHR24198">
    <property type="entry name" value="ANKYRIN REPEAT AND PROTEIN KINASE DOMAIN-CONTAINING PROTEIN"/>
    <property type="match status" value="1"/>
</dbReference>
<reference evidence="3" key="1">
    <citation type="journal article" date="2019" name="Philos. Trans. R. Soc. Lond., B, Biol. Sci.">
        <title>Targeted metagenomic recovery of four divergent viruses reveals shared and distinctive characteristics of giant viruses of marine eukaryotes.</title>
        <authorList>
            <person name="Needham D.M."/>
            <person name="Poirier C."/>
            <person name="Hehenberger E."/>
            <person name="Jimenez V."/>
            <person name="Swalwell J.E."/>
            <person name="Santoro A.E."/>
            <person name="Worden A.Z."/>
        </authorList>
    </citation>
    <scope>NUCLEOTIDE SEQUENCE</scope>
    <source>
        <strain evidence="3">OPacV-662</strain>
    </source>
</reference>
<dbReference type="SMART" id="SM00248">
    <property type="entry name" value="ANK"/>
    <property type="match status" value="6"/>
</dbReference>
<organism evidence="3">
    <name type="scientific">Megaviridae environmental sample</name>
    <dbReference type="NCBI Taxonomy" id="1737588"/>
    <lineage>
        <taxon>Viruses</taxon>
        <taxon>Varidnaviria</taxon>
        <taxon>Bamfordvirae</taxon>
        <taxon>Nucleocytoviricota</taxon>
        <taxon>Megaviricetes</taxon>
        <taxon>Imitervirales</taxon>
        <taxon>Mimiviridae</taxon>
        <taxon>environmental samples</taxon>
    </lineage>
</organism>
<dbReference type="EMBL" id="MN448274">
    <property type="protein sequence ID" value="QFG73927.1"/>
    <property type="molecule type" value="Genomic_DNA"/>
</dbReference>
<keyword evidence="2" id="KW-0040">ANK repeat</keyword>
<evidence type="ECO:0000256" key="1">
    <source>
        <dbReference type="ARBA" id="ARBA00022737"/>
    </source>
</evidence>
<dbReference type="InterPro" id="IPR002110">
    <property type="entry name" value="Ankyrin_rpt"/>
</dbReference>
<dbReference type="SUPFAM" id="SSF48403">
    <property type="entry name" value="Ankyrin repeat"/>
    <property type="match status" value="1"/>
</dbReference>
<keyword evidence="1" id="KW-0677">Repeat</keyword>